<name>A0A0F9F9I8_9ZZZZ</name>
<proteinExistence type="predicted"/>
<reference evidence="1" key="1">
    <citation type="journal article" date="2015" name="Nature">
        <title>Complex archaea that bridge the gap between prokaryotes and eukaryotes.</title>
        <authorList>
            <person name="Spang A."/>
            <person name="Saw J.H."/>
            <person name="Jorgensen S.L."/>
            <person name="Zaremba-Niedzwiedzka K."/>
            <person name="Martijn J."/>
            <person name="Lind A.E."/>
            <person name="van Eijk R."/>
            <person name="Schleper C."/>
            <person name="Guy L."/>
            <person name="Ettema T.J."/>
        </authorList>
    </citation>
    <scope>NUCLEOTIDE SEQUENCE</scope>
</reference>
<dbReference type="EMBL" id="LAZR01031379">
    <property type="protein sequence ID" value="KKL53925.1"/>
    <property type="molecule type" value="Genomic_DNA"/>
</dbReference>
<organism evidence="1">
    <name type="scientific">marine sediment metagenome</name>
    <dbReference type="NCBI Taxonomy" id="412755"/>
    <lineage>
        <taxon>unclassified sequences</taxon>
        <taxon>metagenomes</taxon>
        <taxon>ecological metagenomes</taxon>
    </lineage>
</organism>
<accession>A0A0F9F9I8</accession>
<gene>
    <name evidence="1" type="ORF">LCGC14_2270530</name>
</gene>
<dbReference type="AlphaFoldDB" id="A0A0F9F9I8"/>
<protein>
    <recommendedName>
        <fullName evidence="2">VWA domain-containing protein</fullName>
    </recommendedName>
</protein>
<sequence>IVLFATKHEKSGIPRDSLMTIFNYAMDLVVNETLLENGFDKKQLGSLATELVFWETLLPTVQEMIANAVAQSQISESTGQLAYEMFQRRGKDSEYYAWWLLKLASKEDPTNELSKGAGKPIETMEDLKDFIENSPPEKVAEAIAEALGREILEGNSELEAELAGGDPGPGGGIGKRLMDADGGPERTILPDKKKLQSLVKTDFGTEMSKAVNSAMNYPTITTFAREERRYHTLADKFRLPALISQTITVNFQVYIDVSGSVAEYTQQFIDSSLSVIETVTEQKQEIEVGQVDYFIFADNVRNVTGEIQSGQPVTLDVGWGTSFTAIWDNFAEIGDEDAFVYVITDGYGDGANLVTTDKWYWLIYAPEIFSQDFNEAIAQVQPYLPSDARVFPFNINPD</sequence>
<feature type="non-terminal residue" evidence="1">
    <location>
        <position position="1"/>
    </location>
</feature>
<evidence type="ECO:0000313" key="1">
    <source>
        <dbReference type="EMBL" id="KKL53925.1"/>
    </source>
</evidence>
<comment type="caution">
    <text evidence="1">The sequence shown here is derived from an EMBL/GenBank/DDBJ whole genome shotgun (WGS) entry which is preliminary data.</text>
</comment>
<evidence type="ECO:0008006" key="2">
    <source>
        <dbReference type="Google" id="ProtNLM"/>
    </source>
</evidence>